<organism evidence="2 3">
    <name type="scientific">Panicum virgatum</name>
    <name type="common">Blackwell switchgrass</name>
    <dbReference type="NCBI Taxonomy" id="38727"/>
    <lineage>
        <taxon>Eukaryota</taxon>
        <taxon>Viridiplantae</taxon>
        <taxon>Streptophyta</taxon>
        <taxon>Embryophyta</taxon>
        <taxon>Tracheophyta</taxon>
        <taxon>Spermatophyta</taxon>
        <taxon>Magnoliopsida</taxon>
        <taxon>Liliopsida</taxon>
        <taxon>Poales</taxon>
        <taxon>Poaceae</taxon>
        <taxon>PACMAD clade</taxon>
        <taxon>Panicoideae</taxon>
        <taxon>Panicodae</taxon>
        <taxon>Paniceae</taxon>
        <taxon>Panicinae</taxon>
        <taxon>Panicum</taxon>
        <taxon>Panicum sect. Hiantes</taxon>
    </lineage>
</organism>
<gene>
    <name evidence="2" type="ORF">PVAP13_4KG204403</name>
</gene>
<keyword evidence="3" id="KW-1185">Reference proteome</keyword>
<comment type="caution">
    <text evidence="2">The sequence shown here is derived from an EMBL/GenBank/DDBJ whole genome shotgun (WGS) entry which is preliminary data.</text>
</comment>
<reference evidence="2" key="1">
    <citation type="submission" date="2020-05" db="EMBL/GenBank/DDBJ databases">
        <title>WGS assembly of Panicum virgatum.</title>
        <authorList>
            <person name="Lovell J.T."/>
            <person name="Jenkins J."/>
            <person name="Shu S."/>
            <person name="Juenger T.E."/>
            <person name="Schmutz J."/>
        </authorList>
    </citation>
    <scope>NUCLEOTIDE SEQUENCE</scope>
    <source>
        <strain evidence="2">AP13</strain>
    </source>
</reference>
<protein>
    <submittedName>
        <fullName evidence="2">Uncharacterized protein</fullName>
    </submittedName>
</protein>
<name>A0A8T0TRW7_PANVG</name>
<sequence>MLRGGARTSPPQPPRRTHLLSASRQLPPRRTHILSGSLPPPRCTHILSRVPAAAAAPHANLSRAPAAAARISLPASTPLVACKAAGLDAARLPRSGCGKVPGQKVPAGRDPEAAARRPATLRVLLCLLLHHWTQH</sequence>
<accession>A0A8T0TRW7</accession>
<dbReference type="Proteomes" id="UP000823388">
    <property type="component" value="Chromosome 4K"/>
</dbReference>
<evidence type="ECO:0000256" key="1">
    <source>
        <dbReference type="SAM" id="MobiDB-lite"/>
    </source>
</evidence>
<feature type="region of interest" description="Disordered" evidence="1">
    <location>
        <begin position="1"/>
        <end position="38"/>
    </location>
</feature>
<dbReference type="EMBL" id="CM029043">
    <property type="protein sequence ID" value="KAG2610629.1"/>
    <property type="molecule type" value="Genomic_DNA"/>
</dbReference>
<feature type="region of interest" description="Disordered" evidence="1">
    <location>
        <begin position="93"/>
        <end position="113"/>
    </location>
</feature>
<evidence type="ECO:0000313" key="2">
    <source>
        <dbReference type="EMBL" id="KAG2610629.1"/>
    </source>
</evidence>
<dbReference type="AlphaFoldDB" id="A0A8T0TRW7"/>
<evidence type="ECO:0000313" key="3">
    <source>
        <dbReference type="Proteomes" id="UP000823388"/>
    </source>
</evidence>
<proteinExistence type="predicted"/>